<feature type="domain" description="Peptidase S11 D-Ala-D-Ala carboxypeptidase A C-terminal" evidence="17">
    <location>
        <begin position="262"/>
        <end position="341"/>
    </location>
</feature>
<dbReference type="EMBL" id="DVML01000007">
    <property type="protein sequence ID" value="HIU22097.1"/>
    <property type="molecule type" value="Genomic_DNA"/>
</dbReference>
<keyword evidence="10" id="KW-0961">Cell wall biogenesis/degradation</keyword>
<protein>
    <recommendedName>
        <fullName evidence="3">serine-type D-Ala-D-Ala carboxypeptidase</fullName>
        <ecNumber evidence="3">3.4.16.4</ecNumber>
    </recommendedName>
</protein>
<evidence type="ECO:0000313" key="19">
    <source>
        <dbReference type="Proteomes" id="UP000824087"/>
    </source>
</evidence>
<evidence type="ECO:0000256" key="11">
    <source>
        <dbReference type="ARBA" id="ARBA00034000"/>
    </source>
</evidence>
<dbReference type="InterPro" id="IPR012338">
    <property type="entry name" value="Beta-lactam/transpept-like"/>
</dbReference>
<evidence type="ECO:0000256" key="10">
    <source>
        <dbReference type="ARBA" id="ARBA00023316"/>
    </source>
</evidence>
<keyword evidence="9" id="KW-0573">Peptidoglycan synthesis</keyword>
<evidence type="ECO:0000256" key="12">
    <source>
        <dbReference type="PIRSR" id="PIRSR618044-1"/>
    </source>
</evidence>
<feature type="signal peptide" evidence="15">
    <location>
        <begin position="1"/>
        <end position="20"/>
    </location>
</feature>
<feature type="active site" description="Acyl-ester intermediate" evidence="12">
    <location>
        <position position="52"/>
    </location>
</feature>
<evidence type="ECO:0000256" key="1">
    <source>
        <dbReference type="ARBA" id="ARBA00004752"/>
    </source>
</evidence>
<feature type="active site" evidence="12">
    <location>
        <position position="107"/>
    </location>
</feature>
<feature type="chain" id="PRO_5038942520" description="serine-type D-Ala-D-Ala carboxypeptidase" evidence="15">
    <location>
        <begin position="21"/>
        <end position="364"/>
    </location>
</feature>
<evidence type="ECO:0000256" key="8">
    <source>
        <dbReference type="ARBA" id="ARBA00022960"/>
    </source>
</evidence>
<organism evidence="18 19">
    <name type="scientific">Candidatus Fimihabitans intestinipullorum</name>
    <dbReference type="NCBI Taxonomy" id="2840820"/>
    <lineage>
        <taxon>Bacteria</taxon>
        <taxon>Bacillati</taxon>
        <taxon>Mycoplasmatota</taxon>
        <taxon>Mycoplasmatota incertae sedis</taxon>
        <taxon>Candidatus Fimihabitans</taxon>
    </lineage>
</organism>
<dbReference type="InterPro" id="IPR018044">
    <property type="entry name" value="Peptidase_S11"/>
</dbReference>
<dbReference type="Proteomes" id="UP000824087">
    <property type="component" value="Unassembled WGS sequence"/>
</dbReference>
<evidence type="ECO:0000256" key="6">
    <source>
        <dbReference type="ARBA" id="ARBA00022729"/>
    </source>
</evidence>
<keyword evidence="7" id="KW-0378">Hydrolase</keyword>
<dbReference type="GO" id="GO:0006508">
    <property type="term" value="P:proteolysis"/>
    <property type="evidence" value="ECO:0007669"/>
    <property type="project" value="UniProtKB-KW"/>
</dbReference>
<dbReference type="EC" id="3.4.16.4" evidence="3"/>
<accession>A0A9D1HTM7</accession>
<comment type="similarity">
    <text evidence="2 14">Belongs to the peptidase S11 family.</text>
</comment>
<dbReference type="Gene3D" id="3.40.710.10">
    <property type="entry name" value="DD-peptidase/beta-lactamase superfamily"/>
    <property type="match status" value="1"/>
</dbReference>
<dbReference type="PRINTS" id="PR00725">
    <property type="entry name" value="DADACBPTASE1"/>
</dbReference>
<dbReference type="InterPro" id="IPR001967">
    <property type="entry name" value="Peptidase_S11_N"/>
</dbReference>
<keyword evidence="8" id="KW-0133">Cell shape</keyword>
<evidence type="ECO:0000259" key="17">
    <source>
        <dbReference type="Pfam" id="PF07943"/>
    </source>
</evidence>
<dbReference type="GO" id="GO:0008360">
    <property type="term" value="P:regulation of cell shape"/>
    <property type="evidence" value="ECO:0007669"/>
    <property type="project" value="UniProtKB-KW"/>
</dbReference>
<dbReference type="Pfam" id="PF00768">
    <property type="entry name" value="Peptidase_S11"/>
    <property type="match status" value="1"/>
</dbReference>
<feature type="active site" description="Proton acceptor" evidence="12">
    <location>
        <position position="55"/>
    </location>
</feature>
<evidence type="ECO:0000256" key="13">
    <source>
        <dbReference type="PIRSR" id="PIRSR618044-2"/>
    </source>
</evidence>
<reference evidence="18" key="2">
    <citation type="journal article" date="2021" name="PeerJ">
        <title>Extensive microbial diversity within the chicken gut microbiome revealed by metagenomics and culture.</title>
        <authorList>
            <person name="Gilroy R."/>
            <person name="Ravi A."/>
            <person name="Getino M."/>
            <person name="Pursley I."/>
            <person name="Horton D.L."/>
            <person name="Alikhan N.F."/>
            <person name="Baker D."/>
            <person name="Gharbi K."/>
            <person name="Hall N."/>
            <person name="Watson M."/>
            <person name="Adriaenssens E.M."/>
            <person name="Foster-Nyarko E."/>
            <person name="Jarju S."/>
            <person name="Secka A."/>
            <person name="Antonio M."/>
            <person name="Oren A."/>
            <person name="Chaudhuri R.R."/>
            <person name="La Ragione R."/>
            <person name="Hildebrand F."/>
            <person name="Pallen M.J."/>
        </authorList>
    </citation>
    <scope>NUCLEOTIDE SEQUENCE</scope>
    <source>
        <strain evidence="18">CHK197-8231</strain>
    </source>
</reference>
<evidence type="ECO:0000256" key="9">
    <source>
        <dbReference type="ARBA" id="ARBA00022984"/>
    </source>
</evidence>
<dbReference type="AlphaFoldDB" id="A0A9D1HTM7"/>
<evidence type="ECO:0000256" key="14">
    <source>
        <dbReference type="RuleBase" id="RU004016"/>
    </source>
</evidence>
<evidence type="ECO:0000256" key="4">
    <source>
        <dbReference type="ARBA" id="ARBA00022645"/>
    </source>
</evidence>
<sequence>MKKWMIFIVCLFIFPLNVNAISTSAQASILLDQNSNRILYGQNIDTVRSVASISKIMTGILAVESGKLDHTVTINDVVLRAYGSGIYVKVGEKLKLRDLVYGLMLRSGNDAALAIADYVGGSVDKFVALMNEKAKEIGMKNTTFHNPSGLDEEEEVGNYSTAYDMAILMSYAMKNEDFKKIVGTKKYTLKTNKNHYIWYNKNKLLQTYQYATGGKTGFTKKARRTLVSTATKGNVNLIAVTLNDGNDFQDHENLHEYGFDNFQSYLVLKKGNLKIAKENYYRGDTLYINQDIRIALQPSEKDAVHINYKLEKKDDYKNGDQVGVVELFLGEEKISDVPIMVRVENNGKHYQKSLWDKIKGWFTS</sequence>
<dbReference type="Pfam" id="PF07943">
    <property type="entry name" value="PBP5_C"/>
    <property type="match status" value="1"/>
</dbReference>
<evidence type="ECO:0000256" key="15">
    <source>
        <dbReference type="SAM" id="SignalP"/>
    </source>
</evidence>
<evidence type="ECO:0000256" key="5">
    <source>
        <dbReference type="ARBA" id="ARBA00022670"/>
    </source>
</evidence>
<keyword evidence="4 18" id="KW-0121">Carboxypeptidase</keyword>
<evidence type="ECO:0000259" key="16">
    <source>
        <dbReference type="Pfam" id="PF00768"/>
    </source>
</evidence>
<evidence type="ECO:0000313" key="18">
    <source>
        <dbReference type="EMBL" id="HIU22097.1"/>
    </source>
</evidence>
<dbReference type="GO" id="GO:0071555">
    <property type="term" value="P:cell wall organization"/>
    <property type="evidence" value="ECO:0007669"/>
    <property type="project" value="UniProtKB-KW"/>
</dbReference>
<dbReference type="Gene3D" id="2.30.140.30">
    <property type="match status" value="1"/>
</dbReference>
<dbReference type="SUPFAM" id="SSF56601">
    <property type="entry name" value="beta-lactamase/transpeptidase-like"/>
    <property type="match status" value="1"/>
</dbReference>
<dbReference type="PANTHER" id="PTHR21581">
    <property type="entry name" value="D-ALANYL-D-ALANINE CARBOXYPEPTIDASE"/>
    <property type="match status" value="1"/>
</dbReference>
<keyword evidence="6 15" id="KW-0732">Signal</keyword>
<dbReference type="GO" id="GO:0009252">
    <property type="term" value="P:peptidoglycan biosynthetic process"/>
    <property type="evidence" value="ECO:0007669"/>
    <property type="project" value="UniProtKB-KW"/>
</dbReference>
<proteinExistence type="inferred from homology"/>
<evidence type="ECO:0000256" key="2">
    <source>
        <dbReference type="ARBA" id="ARBA00007164"/>
    </source>
</evidence>
<comment type="pathway">
    <text evidence="1">Cell wall biogenesis; peptidoglycan biosynthesis.</text>
</comment>
<reference evidence="18" key="1">
    <citation type="submission" date="2020-10" db="EMBL/GenBank/DDBJ databases">
        <authorList>
            <person name="Gilroy R."/>
        </authorList>
    </citation>
    <scope>NUCLEOTIDE SEQUENCE</scope>
    <source>
        <strain evidence="18">CHK197-8231</strain>
    </source>
</reference>
<feature type="binding site" evidence="13">
    <location>
        <position position="215"/>
    </location>
    <ligand>
        <name>substrate</name>
    </ligand>
</feature>
<name>A0A9D1HTM7_9BACT</name>
<dbReference type="PANTHER" id="PTHR21581:SF33">
    <property type="entry name" value="D-ALANYL-D-ALANINE CARBOXYPEPTIDASE DACB"/>
    <property type="match status" value="1"/>
</dbReference>
<evidence type="ECO:0000256" key="3">
    <source>
        <dbReference type="ARBA" id="ARBA00012448"/>
    </source>
</evidence>
<comment type="caution">
    <text evidence="18">The sequence shown here is derived from an EMBL/GenBank/DDBJ whole genome shotgun (WGS) entry which is preliminary data.</text>
</comment>
<gene>
    <name evidence="18" type="ORF">IAD49_00800</name>
</gene>
<keyword evidence="5" id="KW-0645">Protease</keyword>
<evidence type="ECO:0000256" key="7">
    <source>
        <dbReference type="ARBA" id="ARBA00022801"/>
    </source>
</evidence>
<dbReference type="GO" id="GO:0009002">
    <property type="term" value="F:serine-type D-Ala-D-Ala carboxypeptidase activity"/>
    <property type="evidence" value="ECO:0007669"/>
    <property type="project" value="UniProtKB-EC"/>
</dbReference>
<comment type="catalytic activity">
    <reaction evidence="11">
        <text>Preferential cleavage: (Ac)2-L-Lys-D-Ala-|-D-Ala. Also transpeptidation of peptidyl-alanyl moieties that are N-acyl substituents of D-alanine.</text>
        <dbReference type="EC" id="3.4.16.4"/>
    </reaction>
</comment>
<dbReference type="InterPro" id="IPR012907">
    <property type="entry name" value="Peptidase_S11_C"/>
</dbReference>
<feature type="domain" description="Peptidase S11 D-alanyl-D-alanine carboxypeptidase A N-terminal" evidence="16">
    <location>
        <begin position="21"/>
        <end position="244"/>
    </location>
</feature>